<evidence type="ECO:0000259" key="8">
    <source>
        <dbReference type="PROSITE" id="PS51747"/>
    </source>
</evidence>
<comment type="cofactor">
    <cofactor evidence="7">
        <name>Zn(2+)</name>
        <dbReference type="ChEBI" id="CHEBI:29105"/>
    </cofactor>
    <text evidence="7">Binds 1 zinc ion per subunit.</text>
</comment>
<dbReference type="CDD" id="cd01285">
    <property type="entry name" value="nucleoside_deaminase"/>
    <property type="match status" value="1"/>
</dbReference>
<dbReference type="EC" id="3.5.4.33" evidence="7"/>
<dbReference type="GO" id="GO:0052717">
    <property type="term" value="F:tRNA-specific adenosine-34 deaminase activity"/>
    <property type="evidence" value="ECO:0007669"/>
    <property type="project" value="UniProtKB-UniRule"/>
</dbReference>
<gene>
    <name evidence="7 9" type="primary">tadA</name>
    <name evidence="9" type="ORF">GNT65_19140</name>
</gene>
<comment type="catalytic activity">
    <reaction evidence="6 7">
        <text>adenosine(34) in tRNA + H2O + H(+) = inosine(34) in tRNA + NH4(+)</text>
        <dbReference type="Rhea" id="RHEA:43168"/>
        <dbReference type="Rhea" id="RHEA-COMP:10373"/>
        <dbReference type="Rhea" id="RHEA-COMP:10374"/>
        <dbReference type="ChEBI" id="CHEBI:15377"/>
        <dbReference type="ChEBI" id="CHEBI:15378"/>
        <dbReference type="ChEBI" id="CHEBI:28938"/>
        <dbReference type="ChEBI" id="CHEBI:74411"/>
        <dbReference type="ChEBI" id="CHEBI:82852"/>
        <dbReference type="EC" id="3.5.4.33"/>
    </reaction>
</comment>
<evidence type="ECO:0000313" key="10">
    <source>
        <dbReference type="Proteomes" id="UP000474778"/>
    </source>
</evidence>
<dbReference type="PROSITE" id="PS51747">
    <property type="entry name" value="CYT_DCMP_DEAMINASES_2"/>
    <property type="match status" value="1"/>
</dbReference>
<proteinExistence type="inferred from homology"/>
<organism evidence="9 10">
    <name type="scientific">Shewanella insulae</name>
    <dbReference type="NCBI Taxonomy" id="2681496"/>
    <lineage>
        <taxon>Bacteria</taxon>
        <taxon>Pseudomonadati</taxon>
        <taxon>Pseudomonadota</taxon>
        <taxon>Gammaproteobacteria</taxon>
        <taxon>Alteromonadales</taxon>
        <taxon>Shewanellaceae</taxon>
        <taxon>Shewanella</taxon>
    </lineage>
</organism>
<evidence type="ECO:0000313" key="9">
    <source>
        <dbReference type="EMBL" id="MXR70775.1"/>
    </source>
</evidence>
<dbReference type="GO" id="GO:0008270">
    <property type="term" value="F:zinc ion binding"/>
    <property type="evidence" value="ECO:0007669"/>
    <property type="project" value="UniProtKB-UniRule"/>
</dbReference>
<dbReference type="Proteomes" id="UP000474778">
    <property type="component" value="Unassembled WGS sequence"/>
</dbReference>
<dbReference type="InterPro" id="IPR002125">
    <property type="entry name" value="CMP_dCMP_dom"/>
</dbReference>
<dbReference type="EMBL" id="WRPA01000025">
    <property type="protein sequence ID" value="MXR70775.1"/>
    <property type="molecule type" value="Genomic_DNA"/>
</dbReference>
<dbReference type="InterPro" id="IPR016193">
    <property type="entry name" value="Cytidine_deaminase-like"/>
</dbReference>
<dbReference type="SUPFAM" id="SSF53927">
    <property type="entry name" value="Cytidine deaminase-like"/>
    <property type="match status" value="1"/>
</dbReference>
<dbReference type="GO" id="GO:0002100">
    <property type="term" value="P:tRNA wobble adenosine to inosine editing"/>
    <property type="evidence" value="ECO:0007669"/>
    <property type="project" value="UniProtKB-UniRule"/>
</dbReference>
<dbReference type="NCBIfam" id="NF008113">
    <property type="entry name" value="PRK10860.1"/>
    <property type="match status" value="1"/>
</dbReference>
<evidence type="ECO:0000256" key="1">
    <source>
        <dbReference type="ARBA" id="ARBA00011738"/>
    </source>
</evidence>
<protein>
    <recommendedName>
        <fullName evidence="7">tRNA-specific adenosine deaminase</fullName>
        <ecNumber evidence="7">3.5.4.33</ecNumber>
    </recommendedName>
</protein>
<dbReference type="PANTHER" id="PTHR11079:SF202">
    <property type="entry name" value="TRNA-SPECIFIC ADENOSINE DEAMINASE"/>
    <property type="match status" value="1"/>
</dbReference>
<comment type="function">
    <text evidence="7">Catalyzes the deamination of adenosine to inosine at the wobble position 34 of tRNA(Arg2).</text>
</comment>
<evidence type="ECO:0000256" key="4">
    <source>
        <dbReference type="ARBA" id="ARBA00022801"/>
    </source>
</evidence>
<dbReference type="Pfam" id="PF00383">
    <property type="entry name" value="dCMP_cyt_deam_1"/>
    <property type="match status" value="1"/>
</dbReference>
<feature type="active site" description="Proton donor" evidence="7">
    <location>
        <position position="69"/>
    </location>
</feature>
<feature type="binding site" evidence="7">
    <location>
        <position position="97"/>
    </location>
    <ligand>
        <name>Zn(2+)</name>
        <dbReference type="ChEBI" id="CHEBI:29105"/>
        <note>catalytic</note>
    </ligand>
</feature>
<dbReference type="FunFam" id="3.40.140.10:FF:000005">
    <property type="entry name" value="tRNA-specific adenosine deaminase"/>
    <property type="match status" value="1"/>
</dbReference>
<dbReference type="InterPro" id="IPR028883">
    <property type="entry name" value="tRNA_aden_deaminase"/>
</dbReference>
<sequence length="178" mass="19402">MSKSIENRVSLEQQAAKDEAFMRQAMALAAQAELQGEVPVGALLVKDDRVIATGYNLSICRHDASAHAEMECIRAAGQLVENYRLLDTTLYVTLEPCAMCAGAMVHARIGRLVYGADDLKTGAAGSVMDLVRNSAFNHQLEVTSGVLAGECGEQLSAFFRRRRQEKKALKMAEKKQGQ</sequence>
<evidence type="ECO:0000256" key="3">
    <source>
        <dbReference type="ARBA" id="ARBA00022723"/>
    </source>
</evidence>
<name>A0A6L7I2I9_9GAMM</name>
<dbReference type="AlphaFoldDB" id="A0A6L7I2I9"/>
<comment type="similarity">
    <text evidence="7">Belongs to the cytidine and deoxycytidylate deaminase family.</text>
</comment>
<evidence type="ECO:0000256" key="5">
    <source>
        <dbReference type="ARBA" id="ARBA00022833"/>
    </source>
</evidence>
<dbReference type="RefSeq" id="WP_160798781.1">
    <property type="nucleotide sequence ID" value="NZ_WRPA01000025.1"/>
</dbReference>
<keyword evidence="10" id="KW-1185">Reference proteome</keyword>
<feature type="binding site" evidence="7">
    <location>
        <position position="67"/>
    </location>
    <ligand>
        <name>Zn(2+)</name>
        <dbReference type="ChEBI" id="CHEBI:29105"/>
        <note>catalytic</note>
    </ligand>
</feature>
<comment type="caution">
    <text evidence="9">The sequence shown here is derived from an EMBL/GenBank/DDBJ whole genome shotgun (WGS) entry which is preliminary data.</text>
</comment>
<feature type="binding site" evidence="7">
    <location>
        <position position="100"/>
    </location>
    <ligand>
        <name>Zn(2+)</name>
        <dbReference type="ChEBI" id="CHEBI:29105"/>
        <note>catalytic</note>
    </ligand>
</feature>
<keyword evidence="4 7" id="KW-0378">Hydrolase</keyword>
<dbReference type="PANTHER" id="PTHR11079">
    <property type="entry name" value="CYTOSINE DEAMINASE FAMILY MEMBER"/>
    <property type="match status" value="1"/>
</dbReference>
<dbReference type="Gene3D" id="3.40.140.10">
    <property type="entry name" value="Cytidine Deaminase, domain 2"/>
    <property type="match status" value="1"/>
</dbReference>
<reference evidence="9 10" key="1">
    <citation type="submission" date="2019-12" db="EMBL/GenBank/DDBJ databases">
        <title>Shewanella insulae sp. nov., isolated from a tidal flat.</title>
        <authorList>
            <person name="Yoon J.-H."/>
        </authorList>
    </citation>
    <scope>NUCLEOTIDE SEQUENCE [LARGE SCALE GENOMIC DNA]</scope>
    <source>
        <strain evidence="9 10">JBTF-M18</strain>
    </source>
</reference>
<evidence type="ECO:0000256" key="7">
    <source>
        <dbReference type="HAMAP-Rule" id="MF_00972"/>
    </source>
</evidence>
<accession>A0A6L7I2I9</accession>
<dbReference type="HAMAP" id="MF_00972">
    <property type="entry name" value="tRNA_aden_deaminase"/>
    <property type="match status" value="1"/>
</dbReference>
<comment type="subunit">
    <text evidence="1 7">Homodimer.</text>
</comment>
<keyword evidence="3 7" id="KW-0479">Metal-binding</keyword>
<feature type="domain" description="CMP/dCMP-type deaminase" evidence="8">
    <location>
        <begin position="16"/>
        <end position="127"/>
    </location>
</feature>
<evidence type="ECO:0000256" key="6">
    <source>
        <dbReference type="ARBA" id="ARBA00048045"/>
    </source>
</evidence>
<keyword evidence="5 7" id="KW-0862">Zinc</keyword>
<evidence type="ECO:0000256" key="2">
    <source>
        <dbReference type="ARBA" id="ARBA00022694"/>
    </source>
</evidence>
<keyword evidence="2 7" id="KW-0819">tRNA processing</keyword>